<comment type="caution">
    <text evidence="2">The sequence shown here is derived from an EMBL/GenBank/DDBJ whole genome shotgun (WGS) entry which is preliminary data.</text>
</comment>
<dbReference type="AlphaFoldDB" id="A0AAE0H7S7"/>
<evidence type="ECO:0000313" key="3">
    <source>
        <dbReference type="Proteomes" id="UP001278766"/>
    </source>
</evidence>
<evidence type="ECO:0000256" key="1">
    <source>
        <dbReference type="SAM" id="MobiDB-lite"/>
    </source>
</evidence>
<sequence>MGLLIISFTHTTSSYKTTTRVAFFLQKHRARRRPPQRRHQHHHHQLPPRRRNRRRHPPLRRRVGPQPSQADRPAVQLERKAQPLACLAFLGPSWDTPWRAHPQSTTLPHEPTRQPAPRQCPPPVPHSPSLPQVPVVMWVSGCTCMYVGGPTWGSTTPIMLRCPPWRCKMTSVGVGWSDKREDPFLHLVIFCRLSRVVLPSTPRRLVSTSPFGQILLLPRRKSLQVAPFTACIPPGNIWYLCAAKNWD</sequence>
<proteinExistence type="predicted"/>
<evidence type="ECO:0000313" key="2">
    <source>
        <dbReference type="EMBL" id="KAK3291563.1"/>
    </source>
</evidence>
<dbReference type="EMBL" id="JAUEPN010000009">
    <property type="protein sequence ID" value="KAK3291563.1"/>
    <property type="molecule type" value="Genomic_DNA"/>
</dbReference>
<feature type="compositionally biased region" description="Pro residues" evidence="1">
    <location>
        <begin position="118"/>
        <end position="127"/>
    </location>
</feature>
<accession>A0AAE0H7S7</accession>
<feature type="compositionally biased region" description="Basic residues" evidence="1">
    <location>
        <begin position="29"/>
        <end position="63"/>
    </location>
</feature>
<dbReference type="RefSeq" id="XP_062655077.1">
    <property type="nucleotide sequence ID" value="XM_062799951.1"/>
</dbReference>
<organism evidence="2 3">
    <name type="scientific">Chaetomium fimeti</name>
    <dbReference type="NCBI Taxonomy" id="1854472"/>
    <lineage>
        <taxon>Eukaryota</taxon>
        <taxon>Fungi</taxon>
        <taxon>Dikarya</taxon>
        <taxon>Ascomycota</taxon>
        <taxon>Pezizomycotina</taxon>
        <taxon>Sordariomycetes</taxon>
        <taxon>Sordariomycetidae</taxon>
        <taxon>Sordariales</taxon>
        <taxon>Chaetomiaceae</taxon>
        <taxon>Chaetomium</taxon>
    </lineage>
</organism>
<protein>
    <submittedName>
        <fullName evidence="2">Uncharacterized protein</fullName>
    </submittedName>
</protein>
<keyword evidence="3" id="KW-1185">Reference proteome</keyword>
<gene>
    <name evidence="2" type="ORF">B0H64DRAFT_247924</name>
</gene>
<feature type="region of interest" description="Disordered" evidence="1">
    <location>
        <begin position="99"/>
        <end position="127"/>
    </location>
</feature>
<feature type="region of interest" description="Disordered" evidence="1">
    <location>
        <begin position="29"/>
        <end position="74"/>
    </location>
</feature>
<dbReference type="Proteomes" id="UP001278766">
    <property type="component" value="Unassembled WGS sequence"/>
</dbReference>
<reference evidence="2" key="2">
    <citation type="submission" date="2023-06" db="EMBL/GenBank/DDBJ databases">
        <authorList>
            <consortium name="Lawrence Berkeley National Laboratory"/>
            <person name="Haridas S."/>
            <person name="Hensen N."/>
            <person name="Bonometti L."/>
            <person name="Westerberg I."/>
            <person name="Brannstrom I.O."/>
            <person name="Guillou S."/>
            <person name="Cros-Aarteil S."/>
            <person name="Calhoun S."/>
            <person name="Kuo A."/>
            <person name="Mondo S."/>
            <person name="Pangilinan J."/>
            <person name="Riley R."/>
            <person name="Labutti K."/>
            <person name="Andreopoulos B."/>
            <person name="Lipzen A."/>
            <person name="Chen C."/>
            <person name="Yanf M."/>
            <person name="Daum C."/>
            <person name="Ng V."/>
            <person name="Clum A."/>
            <person name="Steindorff A."/>
            <person name="Ohm R."/>
            <person name="Martin F."/>
            <person name="Silar P."/>
            <person name="Natvig D."/>
            <person name="Lalanne C."/>
            <person name="Gautier V."/>
            <person name="Ament-Velasquez S.L."/>
            <person name="Kruys A."/>
            <person name="Hutchinson M.I."/>
            <person name="Powell A.J."/>
            <person name="Barry K."/>
            <person name="Miller A.N."/>
            <person name="Grigoriev I.V."/>
            <person name="Debuchy R."/>
            <person name="Gladieux P."/>
            <person name="Thoren M.H."/>
            <person name="Johannesson H."/>
        </authorList>
    </citation>
    <scope>NUCLEOTIDE SEQUENCE</scope>
    <source>
        <strain evidence="2">CBS 168.71</strain>
    </source>
</reference>
<reference evidence="2" key="1">
    <citation type="journal article" date="2023" name="Mol. Phylogenet. Evol.">
        <title>Genome-scale phylogeny and comparative genomics of the fungal order Sordariales.</title>
        <authorList>
            <person name="Hensen N."/>
            <person name="Bonometti L."/>
            <person name="Westerberg I."/>
            <person name="Brannstrom I.O."/>
            <person name="Guillou S."/>
            <person name="Cros-Aarteil S."/>
            <person name="Calhoun S."/>
            <person name="Haridas S."/>
            <person name="Kuo A."/>
            <person name="Mondo S."/>
            <person name="Pangilinan J."/>
            <person name="Riley R."/>
            <person name="LaButti K."/>
            <person name="Andreopoulos B."/>
            <person name="Lipzen A."/>
            <person name="Chen C."/>
            <person name="Yan M."/>
            <person name="Daum C."/>
            <person name="Ng V."/>
            <person name="Clum A."/>
            <person name="Steindorff A."/>
            <person name="Ohm R.A."/>
            <person name="Martin F."/>
            <person name="Silar P."/>
            <person name="Natvig D.O."/>
            <person name="Lalanne C."/>
            <person name="Gautier V."/>
            <person name="Ament-Velasquez S.L."/>
            <person name="Kruys A."/>
            <person name="Hutchinson M.I."/>
            <person name="Powell A.J."/>
            <person name="Barry K."/>
            <person name="Miller A.N."/>
            <person name="Grigoriev I.V."/>
            <person name="Debuchy R."/>
            <person name="Gladieux P."/>
            <person name="Hiltunen Thoren M."/>
            <person name="Johannesson H."/>
        </authorList>
    </citation>
    <scope>NUCLEOTIDE SEQUENCE</scope>
    <source>
        <strain evidence="2">CBS 168.71</strain>
    </source>
</reference>
<name>A0AAE0H7S7_9PEZI</name>
<dbReference type="GeneID" id="87836899"/>